<dbReference type="InterPro" id="IPR048590">
    <property type="entry name" value="CusS-like_sensor"/>
</dbReference>
<evidence type="ECO:0000256" key="8">
    <source>
        <dbReference type="ARBA" id="ARBA00022989"/>
    </source>
</evidence>
<dbReference type="SUPFAM" id="SSF47384">
    <property type="entry name" value="Homodimeric domain of signal transducing histidine kinase"/>
    <property type="match status" value="1"/>
</dbReference>
<dbReference type="InterPro" id="IPR003660">
    <property type="entry name" value="HAMP_dom"/>
</dbReference>
<evidence type="ECO:0000313" key="14">
    <source>
        <dbReference type="EMBL" id="PWK15132.1"/>
    </source>
</evidence>
<evidence type="ECO:0000256" key="5">
    <source>
        <dbReference type="ARBA" id="ARBA00022679"/>
    </source>
</evidence>
<sequence length="493" mass="56572">MAYKSEHRRLSLLWRTTLVLTVCVLISQAFLYIWIQRSVNDHFEQMDSEILTHAAFNLRQYMTEITLDDQRSNNLADPAYLANTASSVVDIFRPDYEVKTIITDHNGRVINSQPKDFIDKLNDSQLVEKLWQQHRDQPFDLQLNHRHYRALVIEHSNRLALIALPIDVHHQYLAQFNHHLILILIAITFILVSVAAFSVYLGFAPLATISQKMARINAEQLDDRIIVSEMPSELRPLADAYNAMMDKLEHNFASLSQFSDDIAHELRTPLATLSTQTQVMLSKPRDHQEYVEQLHHQHDTLKQLSLLINNMLLLAKTQKGLYDSQRHLVDTNSLIIKLIDYFELIAEERGISFEKKGEFDVVLGDESLLQRLFANLISNAIYYAASDSIITIIAVSKTASLIKHNAHALRETVQQPSLNITITNRLQTPLTQAEADRLFERFYRHHKSNNQHSGTGLGLAIVQAIVNAHNGKVIITIKDEYYFQVNVQLLKES</sequence>
<evidence type="ECO:0000256" key="7">
    <source>
        <dbReference type="ARBA" id="ARBA00022777"/>
    </source>
</evidence>
<dbReference type="InterPro" id="IPR003594">
    <property type="entry name" value="HATPase_dom"/>
</dbReference>
<dbReference type="GeneID" id="60253851"/>
<dbReference type="InterPro" id="IPR003661">
    <property type="entry name" value="HisK_dim/P_dom"/>
</dbReference>
<dbReference type="SUPFAM" id="SSF55874">
    <property type="entry name" value="ATPase domain of HSP90 chaperone/DNA topoisomerase II/histidine kinase"/>
    <property type="match status" value="1"/>
</dbReference>
<gene>
    <name evidence="14" type="ORF">C8D84_10175</name>
</gene>
<evidence type="ECO:0000259" key="12">
    <source>
        <dbReference type="PROSITE" id="PS50109"/>
    </source>
</evidence>
<evidence type="ECO:0000256" key="10">
    <source>
        <dbReference type="ARBA" id="ARBA00023136"/>
    </source>
</evidence>
<dbReference type="PANTHER" id="PTHR45436:SF15">
    <property type="entry name" value="SENSOR HISTIDINE KINASE CUSS"/>
    <property type="match status" value="1"/>
</dbReference>
<dbReference type="CDD" id="cd00082">
    <property type="entry name" value="HisKA"/>
    <property type="match status" value="1"/>
</dbReference>
<evidence type="ECO:0000256" key="2">
    <source>
        <dbReference type="ARBA" id="ARBA00004141"/>
    </source>
</evidence>
<dbReference type="Pfam" id="PF00512">
    <property type="entry name" value="HisKA"/>
    <property type="match status" value="1"/>
</dbReference>
<dbReference type="Proteomes" id="UP000245655">
    <property type="component" value="Unassembled WGS sequence"/>
</dbReference>
<evidence type="ECO:0000313" key="15">
    <source>
        <dbReference type="Proteomes" id="UP000245655"/>
    </source>
</evidence>
<keyword evidence="4" id="KW-0597">Phosphoprotein</keyword>
<evidence type="ECO:0000259" key="13">
    <source>
        <dbReference type="PROSITE" id="PS50885"/>
    </source>
</evidence>
<dbReference type="InterPro" id="IPR005467">
    <property type="entry name" value="His_kinase_dom"/>
</dbReference>
<proteinExistence type="predicted"/>
<reference evidence="14 15" key="1">
    <citation type="submission" date="2018-05" db="EMBL/GenBank/DDBJ databases">
        <title>Genomic Encyclopedia of Type Strains, Phase IV (KMG-IV): sequencing the most valuable type-strain genomes for metagenomic binning, comparative biology and taxonomic classification.</title>
        <authorList>
            <person name="Goeker M."/>
        </authorList>
    </citation>
    <scope>NUCLEOTIDE SEQUENCE [LARGE SCALE GENOMIC DNA]</scope>
    <source>
        <strain evidence="14 15">DSM 7229</strain>
    </source>
</reference>
<dbReference type="SMART" id="SM00387">
    <property type="entry name" value="HATPase_c"/>
    <property type="match status" value="1"/>
</dbReference>
<evidence type="ECO:0000256" key="4">
    <source>
        <dbReference type="ARBA" id="ARBA00022553"/>
    </source>
</evidence>
<dbReference type="PROSITE" id="PS50885">
    <property type="entry name" value="HAMP"/>
    <property type="match status" value="1"/>
</dbReference>
<evidence type="ECO:0000256" key="9">
    <source>
        <dbReference type="ARBA" id="ARBA00023012"/>
    </source>
</evidence>
<dbReference type="PROSITE" id="PS50109">
    <property type="entry name" value="HIS_KIN"/>
    <property type="match status" value="1"/>
</dbReference>
<dbReference type="Gene3D" id="3.30.565.10">
    <property type="entry name" value="Histidine kinase-like ATPase, C-terminal domain"/>
    <property type="match status" value="1"/>
</dbReference>
<dbReference type="PANTHER" id="PTHR45436">
    <property type="entry name" value="SENSOR HISTIDINE KINASE YKOH"/>
    <property type="match status" value="1"/>
</dbReference>
<evidence type="ECO:0000256" key="6">
    <source>
        <dbReference type="ARBA" id="ARBA00022692"/>
    </source>
</evidence>
<keyword evidence="15" id="KW-1185">Reference proteome</keyword>
<keyword evidence="7 14" id="KW-0418">Kinase</keyword>
<feature type="transmembrane region" description="Helical" evidence="11">
    <location>
        <begin position="180"/>
        <end position="203"/>
    </location>
</feature>
<dbReference type="InterPro" id="IPR004358">
    <property type="entry name" value="Sig_transdc_His_kin-like_C"/>
</dbReference>
<dbReference type="GO" id="GO:0000155">
    <property type="term" value="F:phosphorelay sensor kinase activity"/>
    <property type="evidence" value="ECO:0007669"/>
    <property type="project" value="InterPro"/>
</dbReference>
<dbReference type="InterPro" id="IPR036097">
    <property type="entry name" value="HisK_dim/P_sf"/>
</dbReference>
<dbReference type="CDD" id="cd00075">
    <property type="entry name" value="HATPase"/>
    <property type="match status" value="1"/>
</dbReference>
<dbReference type="AlphaFoldDB" id="A0A2V2A5J6"/>
<evidence type="ECO:0000256" key="1">
    <source>
        <dbReference type="ARBA" id="ARBA00000085"/>
    </source>
</evidence>
<dbReference type="EC" id="2.7.13.3" evidence="3"/>
<evidence type="ECO:0000256" key="3">
    <source>
        <dbReference type="ARBA" id="ARBA00012438"/>
    </source>
</evidence>
<dbReference type="Gene3D" id="1.10.287.130">
    <property type="match status" value="1"/>
</dbReference>
<name>A0A2V2A5J6_PSYIM</name>
<dbReference type="SMART" id="SM00388">
    <property type="entry name" value="HisKA"/>
    <property type="match status" value="1"/>
</dbReference>
<dbReference type="EMBL" id="QGGM01000001">
    <property type="protein sequence ID" value="PWK15132.1"/>
    <property type="molecule type" value="Genomic_DNA"/>
</dbReference>
<comment type="subcellular location">
    <subcellularLocation>
        <location evidence="2">Membrane</location>
        <topology evidence="2">Multi-pass membrane protein</topology>
    </subcellularLocation>
</comment>
<keyword evidence="10 11" id="KW-0472">Membrane</keyword>
<dbReference type="Pfam" id="PF21085">
    <property type="entry name" value="CusS"/>
    <property type="match status" value="1"/>
</dbReference>
<dbReference type="Pfam" id="PF00672">
    <property type="entry name" value="HAMP"/>
    <property type="match status" value="1"/>
</dbReference>
<dbReference type="GO" id="GO:0005886">
    <property type="term" value="C:plasma membrane"/>
    <property type="evidence" value="ECO:0007669"/>
    <property type="project" value="TreeGrafter"/>
</dbReference>
<accession>A0A2V2A5J6</accession>
<comment type="caution">
    <text evidence="14">The sequence shown here is derived from an EMBL/GenBank/DDBJ whole genome shotgun (WGS) entry which is preliminary data.</text>
</comment>
<dbReference type="Pfam" id="PF02518">
    <property type="entry name" value="HATPase_c"/>
    <property type="match status" value="1"/>
</dbReference>
<comment type="catalytic activity">
    <reaction evidence="1">
        <text>ATP + protein L-histidine = ADP + protein N-phospho-L-histidine.</text>
        <dbReference type="EC" id="2.7.13.3"/>
    </reaction>
</comment>
<feature type="transmembrane region" description="Helical" evidence="11">
    <location>
        <begin position="12"/>
        <end position="35"/>
    </location>
</feature>
<organism evidence="14 15">
    <name type="scientific">Psychrobacter immobilis</name>
    <dbReference type="NCBI Taxonomy" id="498"/>
    <lineage>
        <taxon>Bacteria</taxon>
        <taxon>Pseudomonadati</taxon>
        <taxon>Pseudomonadota</taxon>
        <taxon>Gammaproteobacteria</taxon>
        <taxon>Moraxellales</taxon>
        <taxon>Moraxellaceae</taxon>
        <taxon>Psychrobacter</taxon>
    </lineage>
</organism>
<evidence type="ECO:0000256" key="11">
    <source>
        <dbReference type="SAM" id="Phobius"/>
    </source>
</evidence>
<keyword evidence="5" id="KW-0808">Transferase</keyword>
<keyword evidence="8 11" id="KW-1133">Transmembrane helix</keyword>
<feature type="domain" description="Histidine kinase" evidence="12">
    <location>
        <begin position="261"/>
        <end position="491"/>
    </location>
</feature>
<dbReference type="InterPro" id="IPR036890">
    <property type="entry name" value="HATPase_C_sf"/>
</dbReference>
<dbReference type="RefSeq" id="WP_109589216.1">
    <property type="nucleotide sequence ID" value="NZ_CAJGZY010000001.1"/>
</dbReference>
<keyword evidence="9" id="KW-0902">Two-component regulatory system</keyword>
<feature type="domain" description="HAMP" evidence="13">
    <location>
        <begin position="200"/>
        <end position="253"/>
    </location>
</feature>
<keyword evidence="6 11" id="KW-0812">Transmembrane</keyword>
<protein>
    <recommendedName>
        <fullName evidence="3">histidine kinase</fullName>
        <ecNumber evidence="3">2.7.13.3</ecNumber>
    </recommendedName>
</protein>
<dbReference type="SMART" id="SM00304">
    <property type="entry name" value="HAMP"/>
    <property type="match status" value="1"/>
</dbReference>
<dbReference type="InterPro" id="IPR050428">
    <property type="entry name" value="TCS_sensor_his_kinase"/>
</dbReference>
<dbReference type="PRINTS" id="PR00344">
    <property type="entry name" value="BCTRLSENSOR"/>
</dbReference>